<proteinExistence type="predicted"/>
<dbReference type="Proteomes" id="UP000499080">
    <property type="component" value="Unassembled WGS sequence"/>
</dbReference>
<reference evidence="1 2" key="1">
    <citation type="journal article" date="2019" name="Sci. Rep.">
        <title>Orb-weaving spider Araneus ventricosus genome elucidates the spidroin gene catalogue.</title>
        <authorList>
            <person name="Kono N."/>
            <person name="Nakamura H."/>
            <person name="Ohtoshi R."/>
            <person name="Moran D.A.P."/>
            <person name="Shinohara A."/>
            <person name="Yoshida Y."/>
            <person name="Fujiwara M."/>
            <person name="Mori M."/>
            <person name="Tomita M."/>
            <person name="Arakawa K."/>
        </authorList>
    </citation>
    <scope>NUCLEOTIDE SEQUENCE [LARGE SCALE GENOMIC DNA]</scope>
</reference>
<evidence type="ECO:0000313" key="2">
    <source>
        <dbReference type="Proteomes" id="UP000499080"/>
    </source>
</evidence>
<keyword evidence="2" id="KW-1185">Reference proteome</keyword>
<evidence type="ECO:0000313" key="1">
    <source>
        <dbReference type="EMBL" id="GBM83216.1"/>
    </source>
</evidence>
<dbReference type="EMBL" id="BGPR01265249">
    <property type="protein sequence ID" value="GBM83216.1"/>
    <property type="molecule type" value="Genomic_DNA"/>
</dbReference>
<comment type="caution">
    <text evidence="1">The sequence shown here is derived from an EMBL/GenBank/DDBJ whole genome shotgun (WGS) entry which is preliminary data.</text>
</comment>
<gene>
    <name evidence="1" type="ORF">AVEN_58296_1</name>
</gene>
<organism evidence="1 2">
    <name type="scientific">Araneus ventricosus</name>
    <name type="common">Orbweaver spider</name>
    <name type="synonym">Epeira ventricosa</name>
    <dbReference type="NCBI Taxonomy" id="182803"/>
    <lineage>
        <taxon>Eukaryota</taxon>
        <taxon>Metazoa</taxon>
        <taxon>Ecdysozoa</taxon>
        <taxon>Arthropoda</taxon>
        <taxon>Chelicerata</taxon>
        <taxon>Arachnida</taxon>
        <taxon>Araneae</taxon>
        <taxon>Araneomorphae</taxon>
        <taxon>Entelegynae</taxon>
        <taxon>Araneoidea</taxon>
        <taxon>Araneidae</taxon>
        <taxon>Araneus</taxon>
    </lineage>
</organism>
<dbReference type="AlphaFoldDB" id="A0A4Y2J224"/>
<accession>A0A4Y2J224</accession>
<protein>
    <submittedName>
        <fullName evidence="1">Uncharacterized protein</fullName>
    </submittedName>
</protein>
<sequence>MNKGPTIREFTTSFRYILSIHNVPISSLSSVNNFVKNHRWCKAPIFVMNKGRPTREFTPLPSILSIDNLPISSLSSVNNLVKNHRWCKAPIFVMNKG</sequence>
<name>A0A4Y2J224_ARAVE</name>